<dbReference type="EMBL" id="JBHUHT010000009">
    <property type="protein sequence ID" value="MFD2095587.1"/>
    <property type="molecule type" value="Genomic_DNA"/>
</dbReference>
<evidence type="ECO:0000259" key="2">
    <source>
        <dbReference type="SMART" id="SM00899"/>
    </source>
</evidence>
<dbReference type="SUPFAM" id="SSF50037">
    <property type="entry name" value="C-terminal domain of transcriptional repressors"/>
    <property type="match status" value="1"/>
</dbReference>
<evidence type="ECO:0000256" key="1">
    <source>
        <dbReference type="ARBA" id="ARBA00023004"/>
    </source>
</evidence>
<dbReference type="Gene3D" id="2.30.30.90">
    <property type="match status" value="1"/>
</dbReference>
<evidence type="ECO:0000313" key="3">
    <source>
        <dbReference type="EMBL" id="MFD2095587.1"/>
    </source>
</evidence>
<proteinExistence type="predicted"/>
<sequence length="75" mass="8122">MHLSDLSKGQHAVIRSVAGANEEKGRLMDLGLIPGATIQLVRHISLSQSLQVDVKRARLVVRKGLAKLIDVQVVS</sequence>
<dbReference type="PANTHER" id="PTHR43151:SF1">
    <property type="entry name" value="SSR2333 PROTEIN"/>
    <property type="match status" value="1"/>
</dbReference>
<dbReference type="InterPro" id="IPR038157">
    <property type="entry name" value="FeoA_core_dom"/>
</dbReference>
<reference evidence="4" key="1">
    <citation type="journal article" date="2019" name="Int. J. Syst. Evol. Microbiol.">
        <title>The Global Catalogue of Microorganisms (GCM) 10K type strain sequencing project: providing services to taxonomists for standard genome sequencing and annotation.</title>
        <authorList>
            <consortium name="The Broad Institute Genomics Platform"/>
            <consortium name="The Broad Institute Genome Sequencing Center for Infectious Disease"/>
            <person name="Wu L."/>
            <person name="Ma J."/>
        </authorList>
    </citation>
    <scope>NUCLEOTIDE SEQUENCE [LARGE SCALE GENOMIC DNA]</scope>
    <source>
        <strain evidence="4">CGMCC 1.10992</strain>
    </source>
</reference>
<dbReference type="Proteomes" id="UP001597380">
    <property type="component" value="Unassembled WGS sequence"/>
</dbReference>
<organism evidence="3 4">
    <name type="scientific">Corallincola platygyrae</name>
    <dbReference type="NCBI Taxonomy" id="1193278"/>
    <lineage>
        <taxon>Bacteria</taxon>
        <taxon>Pseudomonadati</taxon>
        <taxon>Pseudomonadota</taxon>
        <taxon>Gammaproteobacteria</taxon>
        <taxon>Alteromonadales</taxon>
        <taxon>Psychromonadaceae</taxon>
        <taxon>Corallincola</taxon>
    </lineage>
</organism>
<name>A0ABW4XJ63_9GAMM</name>
<dbReference type="PANTHER" id="PTHR43151">
    <property type="entry name" value="FEOA FAMILY PROTEIN"/>
    <property type="match status" value="1"/>
</dbReference>
<protein>
    <submittedName>
        <fullName evidence="3">Ferrous iron transport protein A</fullName>
    </submittedName>
</protein>
<feature type="domain" description="Ferrous iron transporter FeoA-like" evidence="2">
    <location>
        <begin position="1"/>
        <end position="73"/>
    </location>
</feature>
<dbReference type="Pfam" id="PF04023">
    <property type="entry name" value="FeoA"/>
    <property type="match status" value="1"/>
</dbReference>
<dbReference type="InterPro" id="IPR053184">
    <property type="entry name" value="FeoA-like"/>
</dbReference>
<dbReference type="InterPro" id="IPR007167">
    <property type="entry name" value="Fe-transptr_FeoA-like"/>
</dbReference>
<dbReference type="SMART" id="SM00899">
    <property type="entry name" value="FeoA"/>
    <property type="match status" value="1"/>
</dbReference>
<accession>A0ABW4XJ63</accession>
<evidence type="ECO:0000313" key="4">
    <source>
        <dbReference type="Proteomes" id="UP001597380"/>
    </source>
</evidence>
<gene>
    <name evidence="3" type="ORF">ACFSJ3_06270</name>
</gene>
<keyword evidence="1" id="KW-0408">Iron</keyword>
<dbReference type="RefSeq" id="WP_377776193.1">
    <property type="nucleotide sequence ID" value="NZ_BAABLI010000014.1"/>
</dbReference>
<dbReference type="InterPro" id="IPR008988">
    <property type="entry name" value="Transcriptional_repressor_C"/>
</dbReference>
<comment type="caution">
    <text evidence="3">The sequence shown here is derived from an EMBL/GenBank/DDBJ whole genome shotgun (WGS) entry which is preliminary data.</text>
</comment>
<keyword evidence="4" id="KW-1185">Reference proteome</keyword>